<name>A0ABN8XYF0_RANTA</name>
<proteinExistence type="predicted"/>
<accession>A0ABN8XYF0</accession>
<protein>
    <submittedName>
        <fullName evidence="2">Uncharacterized protein</fullName>
    </submittedName>
</protein>
<feature type="region of interest" description="Disordered" evidence="1">
    <location>
        <begin position="19"/>
        <end position="50"/>
    </location>
</feature>
<dbReference type="Proteomes" id="UP001176941">
    <property type="component" value="Chromosome 11"/>
</dbReference>
<dbReference type="EMBL" id="OX459947">
    <property type="protein sequence ID" value="CAI9154387.1"/>
    <property type="molecule type" value="Genomic_DNA"/>
</dbReference>
<evidence type="ECO:0000256" key="1">
    <source>
        <dbReference type="SAM" id="MobiDB-lite"/>
    </source>
</evidence>
<feature type="compositionally biased region" description="Polar residues" evidence="1">
    <location>
        <begin position="29"/>
        <end position="50"/>
    </location>
</feature>
<feature type="region of interest" description="Disordered" evidence="1">
    <location>
        <begin position="88"/>
        <end position="116"/>
    </location>
</feature>
<organism evidence="2 3">
    <name type="scientific">Rangifer tarandus platyrhynchus</name>
    <name type="common">Svalbard reindeer</name>
    <dbReference type="NCBI Taxonomy" id="3082113"/>
    <lineage>
        <taxon>Eukaryota</taxon>
        <taxon>Metazoa</taxon>
        <taxon>Chordata</taxon>
        <taxon>Craniata</taxon>
        <taxon>Vertebrata</taxon>
        <taxon>Euteleostomi</taxon>
        <taxon>Mammalia</taxon>
        <taxon>Eutheria</taxon>
        <taxon>Laurasiatheria</taxon>
        <taxon>Artiodactyla</taxon>
        <taxon>Ruminantia</taxon>
        <taxon>Pecora</taxon>
        <taxon>Cervidae</taxon>
        <taxon>Odocoileinae</taxon>
        <taxon>Rangifer</taxon>
    </lineage>
</organism>
<evidence type="ECO:0000313" key="2">
    <source>
        <dbReference type="EMBL" id="CAI9154387.1"/>
    </source>
</evidence>
<sequence>MYPVSPQTSCAKRLAMPRHDHVCAPNPGSPSGTSRNSRTSSACPPSTGDSWGTAGWLGEVGYEARRQVRTLFAAVSGPASARGRAVAARTGAQPRGALAPRSRGSKLAATRPGLQAPSALRAARARDFLGAGKSPEFSPNPSLVTFLTLQQCRYSAAALLCESWREYFRTTFLAPAKANWFETSFSRREKSRKISDLPVPSGCAAWNVGCARDSVARPGHQLGDLWLFPEGRKDAPLSNKPLAVSRGAQRRPTVQQACGPLGAHQHPGGDLGSPSELGPVPLALPGWLTEPALFPLSL</sequence>
<keyword evidence="3" id="KW-1185">Reference proteome</keyword>
<reference evidence="2" key="1">
    <citation type="submission" date="2023-04" db="EMBL/GenBank/DDBJ databases">
        <authorList>
            <consortium name="ELIXIR-Norway"/>
        </authorList>
    </citation>
    <scope>NUCLEOTIDE SEQUENCE [LARGE SCALE GENOMIC DNA]</scope>
</reference>
<gene>
    <name evidence="2" type="ORF">MRATA1EN1_LOCUS3349</name>
</gene>
<evidence type="ECO:0000313" key="3">
    <source>
        <dbReference type="Proteomes" id="UP001176941"/>
    </source>
</evidence>